<protein>
    <recommendedName>
        <fullName evidence="1">Helix-turn-helix domain-containing protein</fullName>
    </recommendedName>
</protein>
<accession>A0A6J4N0T3</accession>
<dbReference type="EMBL" id="CADCTR010002932">
    <property type="protein sequence ID" value="CAA9374647.1"/>
    <property type="molecule type" value="Genomic_DNA"/>
</dbReference>
<name>A0A6J4N0T3_9CHLR</name>
<evidence type="ECO:0000313" key="2">
    <source>
        <dbReference type="EMBL" id="CAA9374647.1"/>
    </source>
</evidence>
<gene>
    <name evidence="2" type="ORF">AVDCRST_MAG93-8718</name>
</gene>
<dbReference type="SUPFAM" id="SSF46955">
    <property type="entry name" value="Putative DNA-binding domain"/>
    <property type="match status" value="1"/>
</dbReference>
<sequence>MVVDQPQYPAEGLVPYDPSCPSRYTPRSSMKVSAETKGSEAKVLTIQQRDTIAFADKFVLTPEEAAAFLGVSLRTIRYWVAERRVAHFHLGKFIRFSLRT</sequence>
<dbReference type="AlphaFoldDB" id="A0A6J4N0T3"/>
<organism evidence="2">
    <name type="scientific">uncultured Chloroflexia bacterium</name>
    <dbReference type="NCBI Taxonomy" id="1672391"/>
    <lineage>
        <taxon>Bacteria</taxon>
        <taxon>Bacillati</taxon>
        <taxon>Chloroflexota</taxon>
        <taxon>Chloroflexia</taxon>
        <taxon>environmental samples</taxon>
    </lineage>
</organism>
<dbReference type="NCBIfam" id="TIGR01764">
    <property type="entry name" value="excise"/>
    <property type="match status" value="1"/>
</dbReference>
<reference evidence="2" key="1">
    <citation type="submission" date="2020-02" db="EMBL/GenBank/DDBJ databases">
        <authorList>
            <person name="Meier V. D."/>
        </authorList>
    </citation>
    <scope>NUCLEOTIDE SEQUENCE</scope>
    <source>
        <strain evidence="2">AVDCRST_MAG93</strain>
    </source>
</reference>
<proteinExistence type="predicted"/>
<dbReference type="Pfam" id="PF12728">
    <property type="entry name" value="HTH_17"/>
    <property type="match status" value="1"/>
</dbReference>
<dbReference type="GO" id="GO:0003677">
    <property type="term" value="F:DNA binding"/>
    <property type="evidence" value="ECO:0007669"/>
    <property type="project" value="InterPro"/>
</dbReference>
<dbReference type="InterPro" id="IPR041657">
    <property type="entry name" value="HTH_17"/>
</dbReference>
<dbReference type="InterPro" id="IPR009061">
    <property type="entry name" value="DNA-bd_dom_put_sf"/>
</dbReference>
<evidence type="ECO:0000259" key="1">
    <source>
        <dbReference type="Pfam" id="PF12728"/>
    </source>
</evidence>
<feature type="domain" description="Helix-turn-helix" evidence="1">
    <location>
        <begin position="59"/>
        <end position="97"/>
    </location>
</feature>
<dbReference type="InterPro" id="IPR010093">
    <property type="entry name" value="SinI_DNA-bd"/>
</dbReference>